<dbReference type="CDD" id="cd07562">
    <property type="entry name" value="Peptidase_S41_TRI"/>
    <property type="match status" value="1"/>
</dbReference>
<comment type="function">
    <text evidence="7">Degrades oligopeptides.</text>
</comment>
<comment type="subcellular location">
    <subcellularLocation>
        <location evidence="1 7">Cytoplasm</location>
    </subcellularLocation>
</comment>
<dbReference type="PIRSF" id="PIRSF036421">
    <property type="entry name" value="Tricorn_protease"/>
    <property type="match status" value="1"/>
</dbReference>
<keyword evidence="12" id="KW-1185">Reference proteome</keyword>
<feature type="domain" description="Tail specific protease" evidence="10">
    <location>
        <begin position="829"/>
        <end position="1023"/>
    </location>
</feature>
<evidence type="ECO:0000259" key="10">
    <source>
        <dbReference type="SMART" id="SM00245"/>
    </source>
</evidence>
<accession>A0A2D0MWI3</accession>
<keyword evidence="3 7" id="KW-0963">Cytoplasm</keyword>
<evidence type="ECO:0000256" key="1">
    <source>
        <dbReference type="ARBA" id="ARBA00004496"/>
    </source>
</evidence>
<dbReference type="Gene3D" id="2.130.10.10">
    <property type="entry name" value="YVTN repeat-like/Quinoprotein amine dehydrogenase"/>
    <property type="match status" value="1"/>
</dbReference>
<feature type="active site" description="Nucleophile" evidence="8">
    <location>
        <position position="954"/>
    </location>
</feature>
<dbReference type="Gene3D" id="3.90.226.10">
    <property type="entry name" value="2-enoyl-CoA Hydratase, Chain A, domain 1"/>
    <property type="match status" value="1"/>
</dbReference>
<dbReference type="GO" id="GO:0005737">
    <property type="term" value="C:cytoplasm"/>
    <property type="evidence" value="ECO:0007669"/>
    <property type="project" value="UniProtKB-SubCell"/>
</dbReference>
<dbReference type="Pfam" id="PF14684">
    <property type="entry name" value="Tricorn_C1"/>
    <property type="match status" value="1"/>
</dbReference>
<evidence type="ECO:0000256" key="7">
    <source>
        <dbReference type="PIRNR" id="PIRNR036421"/>
    </source>
</evidence>
<dbReference type="Pfam" id="PF14685">
    <property type="entry name" value="PDZ_Tricorn"/>
    <property type="match status" value="1"/>
</dbReference>
<comment type="caution">
    <text evidence="11">The sequence shown here is derived from an EMBL/GenBank/DDBJ whole genome shotgun (WGS) entry which is preliminary data.</text>
</comment>
<dbReference type="InterPro" id="IPR036034">
    <property type="entry name" value="PDZ_sf"/>
</dbReference>
<evidence type="ECO:0000256" key="4">
    <source>
        <dbReference type="ARBA" id="ARBA00022670"/>
    </source>
</evidence>
<dbReference type="SUPFAM" id="SSF50156">
    <property type="entry name" value="PDZ domain-like"/>
    <property type="match status" value="1"/>
</dbReference>
<dbReference type="Proteomes" id="UP000223913">
    <property type="component" value="Unassembled WGS sequence"/>
</dbReference>
<dbReference type="Pfam" id="PF03572">
    <property type="entry name" value="Peptidase_S41"/>
    <property type="match status" value="1"/>
</dbReference>
<sequence length="1071" mass="120677">MKKLFYLIVLLSAGQITFAQGTRLLRQPTLSTEKIVFVYADDLWMADRNGGTAQRLTSNEGTESEPHFSPDEQYIAFTAEYDGNTDVYVMPAGGGNPQRLTFHPGADVVQGWTPDNKVLFRSGREGYPTHLNKLYTVDLEGNLPAAIGVPRAAWGEVSPDGKHIAYVPITFWDPEWRNYRGGQAMPIWIVDLETKELIRTPQPTRERHLDPVWYGDEVFFLSERDYASNIWAFNPSTQALRQVTFHKDYDVKSLDAGPGGIVYEQGSYLHLLDPANGESKQVAIEVRGDMNFARPRWEDVAANALRNPQISPSGKRALFEYRGEIFSVPKEEGDWRNLTNSSGIADRAPVWSPKGDRIAWFSDESGEYRLVIADQLGSVQKTLPLPNPTFYFQPDWSPDGKFIAYTDTDYNIWYVNVETGATQKVDTDRYAHPNRDMNPVWSPDSKWIAYARQLESHFKAIFAYNVESGERHQLTDGMADAITPVWDEAGKYLYFLASTNYGLKSGWLDMSSYDPDLSRNLYLIVLDDSTSSPFMWKTGDESTGEKKKEEKKDEEVQVNITPAGISNRILAVDIPSRNYTGLLAGPAGSVFILESVPNESGAVLHKYDLEKQENSEFMTGVREGVTSTDRKSMLVRTNGWSIVDTKSKPKSGDGRLSMNLRIKIEPGAEYQQIFKEGWRYMRDFLYVENVHGAPWDKVWDWYSPWIADVRHRSDLNYVLDILSGEVSVGHSYVRGGDMPDVERVGVGLLGADYAIENDRYRIKKIYTGESWNPNLSGPLAIPGLGINTGDYILGVNGRELDGSQNIYSFFEETDNRQTVLTVNNTPNMNGARQVTVKPISSESQLRSFDWIEGNRRKVDELSDGKLAYVYVPNTSGNGFAYFNRYYFAQQDRKGVVIDERNNGGGSAADYMIDIMNRQLFGFFNSAANDRRPWTTPMAGIWGPKVMIINERAGSGGDLLPYMFKEAKIGPLVGTRTWGGLVGTWDTPPFIDGGRFVAPRGGFYDVNGEWAVEGEGISPDIEVIQEPKRVLEGHDPQLEAAVEEAMRLLRENEFELKPEPEAPVRYRRPEGN</sequence>
<gene>
    <name evidence="11" type="ORF">CRP01_41175</name>
</gene>
<feature type="chain" id="PRO_5012564843" description="Tricorn protease homolog" evidence="9">
    <location>
        <begin position="20"/>
        <end position="1071"/>
    </location>
</feature>
<protein>
    <recommendedName>
        <fullName evidence="7">Tricorn protease homolog</fullName>
        <ecNumber evidence="7">3.4.21.-</ecNumber>
    </recommendedName>
</protein>
<dbReference type="EMBL" id="PDUD01000087">
    <property type="protein sequence ID" value="PHN00642.1"/>
    <property type="molecule type" value="Genomic_DNA"/>
</dbReference>
<dbReference type="InterPro" id="IPR012393">
    <property type="entry name" value="Tricorn_protease"/>
</dbReference>
<dbReference type="SUPFAM" id="SSF69304">
    <property type="entry name" value="Tricorn protease N-terminal domain"/>
    <property type="match status" value="2"/>
</dbReference>
<evidence type="ECO:0000256" key="3">
    <source>
        <dbReference type="ARBA" id="ARBA00022490"/>
    </source>
</evidence>
<feature type="active site" description="Charge relay system" evidence="8">
    <location>
        <position position="730"/>
    </location>
</feature>
<evidence type="ECO:0000256" key="9">
    <source>
        <dbReference type="SAM" id="SignalP"/>
    </source>
</evidence>
<reference evidence="11 12" key="1">
    <citation type="submission" date="2017-10" db="EMBL/GenBank/DDBJ databases">
        <title>The draft genome sequence of Lewinella nigricans NBRC 102662.</title>
        <authorList>
            <person name="Wang K."/>
        </authorList>
    </citation>
    <scope>NUCLEOTIDE SEQUENCE [LARGE SCALE GENOMIC DNA]</scope>
    <source>
        <strain evidence="11 12">NBRC 102662</strain>
    </source>
</reference>
<dbReference type="Pfam" id="PF26550">
    <property type="entry name" value="Tricorn_2nd"/>
    <property type="match status" value="1"/>
</dbReference>
<proteinExistence type="inferred from homology"/>
<dbReference type="InterPro" id="IPR029414">
    <property type="entry name" value="Tricorn_PDZ"/>
</dbReference>
<name>A0A2D0MWI3_FLAN2</name>
<organism evidence="11 12">
    <name type="scientific">Flavilitoribacter nigricans (strain ATCC 23147 / DSM 23189 / NBRC 102662 / NCIMB 1420 / SS-2)</name>
    <name type="common">Lewinella nigricans</name>
    <dbReference type="NCBI Taxonomy" id="1122177"/>
    <lineage>
        <taxon>Bacteria</taxon>
        <taxon>Pseudomonadati</taxon>
        <taxon>Bacteroidota</taxon>
        <taxon>Saprospiria</taxon>
        <taxon>Saprospirales</taxon>
        <taxon>Lewinellaceae</taxon>
        <taxon>Flavilitoribacter</taxon>
    </lineage>
</organism>
<dbReference type="OrthoDB" id="9815657at2"/>
<keyword evidence="9" id="KW-0732">Signal</keyword>
<evidence type="ECO:0000313" key="11">
    <source>
        <dbReference type="EMBL" id="PHN00642.1"/>
    </source>
</evidence>
<dbReference type="Pfam" id="PF26549">
    <property type="entry name" value="Tricorn_N"/>
    <property type="match status" value="1"/>
</dbReference>
<dbReference type="RefSeq" id="WP_099155946.1">
    <property type="nucleotide sequence ID" value="NZ_PDUD01000087.1"/>
</dbReference>
<keyword evidence="4 7" id="KW-0645">Protease</keyword>
<evidence type="ECO:0000256" key="2">
    <source>
        <dbReference type="ARBA" id="ARBA00008524"/>
    </source>
</evidence>
<dbReference type="InterPro" id="IPR028204">
    <property type="entry name" value="Tricorn_C1"/>
</dbReference>
<keyword evidence="6 7" id="KW-0720">Serine protease</keyword>
<keyword evidence="5 7" id="KW-0378">Hydrolase</keyword>
<dbReference type="Gene3D" id="2.30.42.10">
    <property type="match status" value="1"/>
</dbReference>
<dbReference type="PANTHER" id="PTHR43253">
    <property type="entry name" value="TRICORN PROTEASE HOMOLOG 2-RELATED"/>
    <property type="match status" value="1"/>
</dbReference>
<dbReference type="GO" id="GO:0006508">
    <property type="term" value="P:proteolysis"/>
    <property type="evidence" value="ECO:0007669"/>
    <property type="project" value="UniProtKB-UniRule"/>
</dbReference>
<feature type="active site" description="Charge relay system" evidence="8">
    <location>
        <position position="1012"/>
    </location>
</feature>
<evidence type="ECO:0000313" key="12">
    <source>
        <dbReference type="Proteomes" id="UP000223913"/>
    </source>
</evidence>
<dbReference type="PANTHER" id="PTHR43253:SF1">
    <property type="entry name" value="TRICORN PROTEASE HOMOLOG 2-RELATED"/>
    <property type="match status" value="1"/>
</dbReference>
<dbReference type="GO" id="GO:0008236">
    <property type="term" value="F:serine-type peptidase activity"/>
    <property type="evidence" value="ECO:0007669"/>
    <property type="project" value="UniProtKB-UniRule"/>
</dbReference>
<dbReference type="Gene3D" id="2.120.10.60">
    <property type="entry name" value="Tricorn protease N-terminal domain"/>
    <property type="match status" value="1"/>
</dbReference>
<feature type="signal peptide" evidence="9">
    <location>
        <begin position="1"/>
        <end position="19"/>
    </location>
</feature>
<dbReference type="SMART" id="SM00245">
    <property type="entry name" value="TSPc"/>
    <property type="match status" value="1"/>
</dbReference>
<evidence type="ECO:0000256" key="6">
    <source>
        <dbReference type="ARBA" id="ARBA00022825"/>
    </source>
</evidence>
<evidence type="ECO:0000256" key="5">
    <source>
        <dbReference type="ARBA" id="ARBA00022801"/>
    </source>
</evidence>
<dbReference type="AlphaFoldDB" id="A0A2D0MWI3"/>
<dbReference type="SUPFAM" id="SSF52096">
    <property type="entry name" value="ClpP/crotonase"/>
    <property type="match status" value="1"/>
</dbReference>
<evidence type="ECO:0000256" key="8">
    <source>
        <dbReference type="PIRSR" id="PIRSR036421-1"/>
    </source>
</evidence>
<dbReference type="EC" id="3.4.21.-" evidence="7"/>
<dbReference type="Gene3D" id="3.30.750.44">
    <property type="match status" value="1"/>
</dbReference>
<comment type="similarity">
    <text evidence="2 7">Belongs to the peptidase S41B family.</text>
</comment>
<dbReference type="InterPro" id="IPR029045">
    <property type="entry name" value="ClpP/crotonase-like_dom_sf"/>
</dbReference>
<dbReference type="InterPro" id="IPR015943">
    <property type="entry name" value="WD40/YVTN_repeat-like_dom_sf"/>
</dbReference>
<dbReference type="InterPro" id="IPR005151">
    <property type="entry name" value="Tail-specific_protease"/>
</dbReference>